<dbReference type="SUPFAM" id="SSF50494">
    <property type="entry name" value="Trypsin-like serine proteases"/>
    <property type="match status" value="1"/>
</dbReference>
<dbReference type="InterPro" id="IPR043504">
    <property type="entry name" value="Peptidase_S1_PA_chymotrypsin"/>
</dbReference>
<dbReference type="PROSITE" id="PS51257">
    <property type="entry name" value="PROKAR_LIPOPROTEIN"/>
    <property type="match status" value="1"/>
</dbReference>
<accession>A0AAD4TU36</accession>
<protein>
    <submittedName>
        <fullName evidence="2">Uncharacterized protein</fullName>
    </submittedName>
</protein>
<name>A0AAD4TU36_OVIAM</name>
<dbReference type="Proteomes" id="UP001214576">
    <property type="component" value="Unassembled WGS sequence"/>
</dbReference>
<dbReference type="InterPro" id="IPR009003">
    <property type="entry name" value="Peptidase_S1_PA"/>
</dbReference>
<evidence type="ECO:0000256" key="1">
    <source>
        <dbReference type="SAM" id="SignalP"/>
    </source>
</evidence>
<dbReference type="Gene3D" id="2.40.10.10">
    <property type="entry name" value="Trypsin-like serine proteases"/>
    <property type="match status" value="1"/>
</dbReference>
<feature type="signal peptide" evidence="1">
    <location>
        <begin position="1"/>
        <end position="16"/>
    </location>
</feature>
<evidence type="ECO:0000313" key="3">
    <source>
        <dbReference type="Proteomes" id="UP001214576"/>
    </source>
</evidence>
<reference evidence="2" key="1">
    <citation type="submission" date="2022-03" db="EMBL/GenBank/DDBJ databases">
        <title>Genomic analyses of argali, domestic sheep and their hybrids provide insights into chromosomal evolution, heterosis and genetic basis of agronomic traits.</title>
        <authorList>
            <person name="Li M."/>
        </authorList>
    </citation>
    <scope>NUCLEOTIDE SEQUENCE</scope>
    <source>
        <strain evidence="2">CAU-MHL-2022a</strain>
        <tissue evidence="2">Skin</tissue>
    </source>
</reference>
<organism evidence="2 3">
    <name type="scientific">Ovis ammon polii</name>
    <dbReference type="NCBI Taxonomy" id="230172"/>
    <lineage>
        <taxon>Eukaryota</taxon>
        <taxon>Metazoa</taxon>
        <taxon>Chordata</taxon>
        <taxon>Craniata</taxon>
        <taxon>Vertebrata</taxon>
        <taxon>Euteleostomi</taxon>
        <taxon>Mammalia</taxon>
        <taxon>Eutheria</taxon>
        <taxon>Laurasiatheria</taxon>
        <taxon>Artiodactyla</taxon>
        <taxon>Ruminantia</taxon>
        <taxon>Pecora</taxon>
        <taxon>Bovidae</taxon>
        <taxon>Caprinae</taxon>
        <taxon>Ovis</taxon>
    </lineage>
</organism>
<gene>
    <name evidence="2" type="ORF">MG293_015132</name>
</gene>
<proteinExistence type="predicted"/>
<dbReference type="AlphaFoldDB" id="A0AAD4TU36"/>
<comment type="caution">
    <text evidence="2">The sequence shown here is derived from an EMBL/GenBank/DDBJ whole genome shotgun (WGS) entry which is preliminary data.</text>
</comment>
<sequence>MRRALLLLLYVSHASASCGIQKSNIAVTSEEGLVEEQEFPWVVSLQDSQYTHLTFGSILSEFWILSIASTFQNRPVPQLWS</sequence>
<dbReference type="EMBL" id="JAKZEL010000019">
    <property type="protein sequence ID" value="KAI4534272.1"/>
    <property type="molecule type" value="Genomic_DNA"/>
</dbReference>
<feature type="chain" id="PRO_5042198847" evidence="1">
    <location>
        <begin position="17"/>
        <end position="81"/>
    </location>
</feature>
<evidence type="ECO:0000313" key="2">
    <source>
        <dbReference type="EMBL" id="KAI4534272.1"/>
    </source>
</evidence>
<keyword evidence="3" id="KW-1185">Reference proteome</keyword>
<keyword evidence="1" id="KW-0732">Signal</keyword>